<dbReference type="Gene3D" id="2.40.160.210">
    <property type="entry name" value="Acyl-CoA thioesterase, double hotdog domain"/>
    <property type="match status" value="1"/>
</dbReference>
<dbReference type="InterPro" id="IPR042171">
    <property type="entry name" value="Acyl-CoA_hotdog"/>
</dbReference>
<feature type="domain" description="Acyl-CoA thioesterase-like N-terminal HotDog" evidence="2">
    <location>
        <begin position="19"/>
        <end position="99"/>
    </location>
</feature>
<evidence type="ECO:0000259" key="2">
    <source>
        <dbReference type="Pfam" id="PF13622"/>
    </source>
</evidence>
<sequence>MGYFEHGDEGFHPLPFAQSQWAPNSINGSALAGLIAHALEKDCGAGSYRPARFTMDIFRQPEFAPIQTRGSVVREGRSIRIADVRVYQGDRTVARASMVSVTPTREPVGARWRPVSPSMSLDDRVAEALPQPGILWGSDEHPDGWSVPMPEHQNASRKRLWFDQPSLFDDVDNTPLIRAAMLGELTNTLTSWGDRGVGFINHDATILLARMPIGNVVGIEADNHLSADGIAAGAATMWDCQGAFGMSMVGAIAHSAGSLDASSGPDDWQEADSSHRASFDAVE</sequence>
<protein>
    <submittedName>
        <fullName evidence="3">Thioesterase superfamily protein</fullName>
    </submittedName>
</protein>
<proteinExistence type="predicted"/>
<comment type="caution">
    <text evidence="3">The sequence shown here is derived from an EMBL/GenBank/DDBJ whole genome shotgun (WGS) entry which is preliminary data.</text>
</comment>
<organism evidence="3 4">
    <name type="scientific">Williamsia marianensis</name>
    <dbReference type="NCBI Taxonomy" id="85044"/>
    <lineage>
        <taxon>Bacteria</taxon>
        <taxon>Bacillati</taxon>
        <taxon>Actinomycetota</taxon>
        <taxon>Actinomycetes</taxon>
        <taxon>Mycobacteriales</taxon>
        <taxon>Nocardiaceae</taxon>
        <taxon>Williamsia</taxon>
    </lineage>
</organism>
<dbReference type="Pfam" id="PF13622">
    <property type="entry name" value="4HBT_3"/>
    <property type="match status" value="1"/>
</dbReference>
<name>A0A495K7F9_WILMA</name>
<gene>
    <name evidence="3" type="ORF">DFJ75_4108</name>
</gene>
<feature type="region of interest" description="Disordered" evidence="1">
    <location>
        <begin position="260"/>
        <end position="283"/>
    </location>
</feature>
<dbReference type="EMBL" id="RBKV01000001">
    <property type="protein sequence ID" value="RKR97240.1"/>
    <property type="molecule type" value="Genomic_DNA"/>
</dbReference>
<dbReference type="InterPro" id="IPR049449">
    <property type="entry name" value="TesB_ACOT8-like_N"/>
</dbReference>
<dbReference type="AlphaFoldDB" id="A0A495K7F9"/>
<reference evidence="3 4" key="1">
    <citation type="submission" date="2018-10" db="EMBL/GenBank/DDBJ databases">
        <title>Sequencing the genomes of 1000 actinobacteria strains.</title>
        <authorList>
            <person name="Klenk H.-P."/>
        </authorList>
    </citation>
    <scope>NUCLEOTIDE SEQUENCE [LARGE SCALE GENOMIC DNA]</scope>
    <source>
        <strain evidence="3 4">DSM 44343</strain>
    </source>
</reference>
<evidence type="ECO:0000256" key="1">
    <source>
        <dbReference type="SAM" id="MobiDB-lite"/>
    </source>
</evidence>
<evidence type="ECO:0000313" key="4">
    <source>
        <dbReference type="Proteomes" id="UP000274762"/>
    </source>
</evidence>
<evidence type="ECO:0000313" key="3">
    <source>
        <dbReference type="EMBL" id="RKR97240.1"/>
    </source>
</evidence>
<dbReference type="Proteomes" id="UP000274762">
    <property type="component" value="Unassembled WGS sequence"/>
</dbReference>
<feature type="compositionally biased region" description="Basic and acidic residues" evidence="1">
    <location>
        <begin position="272"/>
        <end position="283"/>
    </location>
</feature>
<accession>A0A495K7F9</accession>